<evidence type="ECO:0000313" key="3">
    <source>
        <dbReference type="Proteomes" id="UP000652761"/>
    </source>
</evidence>
<dbReference type="AlphaFoldDB" id="A0A843XMQ0"/>
<keyword evidence="1" id="KW-0732">Signal</keyword>
<proteinExistence type="predicted"/>
<sequence>MLCPFLVAVALPSRLRCIAWLPCVLVRFPRTVFCCPGESFSQDYFVLVSAISVLPQGLRYAASVGLAGAFWRVFPERCLCGSGGGSPRTDLCCFCSSACCSVLSDGLCSLVVGVVHSGEGSSQDRPLSLLAEVLPRSALCSFWATVVLPLWFKVRRSVGLHFGEVLPGWLLVLFSEGVSIRPVVLSQHPWGARSCRGPWTRHVKVVNAMGRSVALRRGGGPCVMSWRRRPCVEHGGGGQPT</sequence>
<dbReference type="Proteomes" id="UP000652761">
    <property type="component" value="Unassembled WGS sequence"/>
</dbReference>
<comment type="caution">
    <text evidence="2">The sequence shown here is derived from an EMBL/GenBank/DDBJ whole genome shotgun (WGS) entry which is preliminary data.</text>
</comment>
<protein>
    <recommendedName>
        <fullName evidence="4">Secreted protein</fullName>
    </recommendedName>
</protein>
<reference evidence="2" key="1">
    <citation type="submission" date="2017-07" db="EMBL/GenBank/DDBJ databases">
        <title>Taro Niue Genome Assembly and Annotation.</title>
        <authorList>
            <person name="Atibalentja N."/>
            <person name="Keating K."/>
            <person name="Fields C.J."/>
        </authorList>
    </citation>
    <scope>NUCLEOTIDE SEQUENCE</scope>
    <source>
        <strain evidence="2">Niue_2</strain>
        <tissue evidence="2">Leaf</tissue>
    </source>
</reference>
<evidence type="ECO:0008006" key="4">
    <source>
        <dbReference type="Google" id="ProtNLM"/>
    </source>
</evidence>
<keyword evidence="3" id="KW-1185">Reference proteome</keyword>
<accession>A0A843XMQ0</accession>
<evidence type="ECO:0000313" key="2">
    <source>
        <dbReference type="EMBL" id="MQM20452.1"/>
    </source>
</evidence>
<feature type="chain" id="PRO_5032635256" description="Secreted protein" evidence="1">
    <location>
        <begin position="18"/>
        <end position="241"/>
    </location>
</feature>
<gene>
    <name evidence="2" type="ORF">Taro_053473</name>
</gene>
<feature type="signal peptide" evidence="1">
    <location>
        <begin position="1"/>
        <end position="17"/>
    </location>
</feature>
<evidence type="ECO:0000256" key="1">
    <source>
        <dbReference type="SAM" id="SignalP"/>
    </source>
</evidence>
<name>A0A843XMQ0_COLES</name>
<dbReference type="EMBL" id="NMUH01009831">
    <property type="protein sequence ID" value="MQM20452.1"/>
    <property type="molecule type" value="Genomic_DNA"/>
</dbReference>
<organism evidence="2 3">
    <name type="scientific">Colocasia esculenta</name>
    <name type="common">Wild taro</name>
    <name type="synonym">Arum esculentum</name>
    <dbReference type="NCBI Taxonomy" id="4460"/>
    <lineage>
        <taxon>Eukaryota</taxon>
        <taxon>Viridiplantae</taxon>
        <taxon>Streptophyta</taxon>
        <taxon>Embryophyta</taxon>
        <taxon>Tracheophyta</taxon>
        <taxon>Spermatophyta</taxon>
        <taxon>Magnoliopsida</taxon>
        <taxon>Liliopsida</taxon>
        <taxon>Araceae</taxon>
        <taxon>Aroideae</taxon>
        <taxon>Colocasieae</taxon>
        <taxon>Colocasia</taxon>
    </lineage>
</organism>